<organism evidence="4 5">
    <name type="scientific">Geofilum rubicundum JCM 15548</name>
    <dbReference type="NCBI Taxonomy" id="1236989"/>
    <lineage>
        <taxon>Bacteria</taxon>
        <taxon>Pseudomonadati</taxon>
        <taxon>Bacteroidota</taxon>
        <taxon>Bacteroidia</taxon>
        <taxon>Marinilabiliales</taxon>
        <taxon>Marinilabiliaceae</taxon>
        <taxon>Geofilum</taxon>
    </lineage>
</organism>
<comment type="caution">
    <text evidence="4">The sequence shown here is derived from an EMBL/GenBank/DDBJ whole genome shotgun (WGS) entry which is preliminary data.</text>
</comment>
<dbReference type="PANTHER" id="PTHR44186:SF1">
    <property type="entry name" value="BARDET-BIEDL SYNDROME 4 PROTEIN"/>
    <property type="match status" value="1"/>
</dbReference>
<evidence type="ECO:0000313" key="4">
    <source>
        <dbReference type="EMBL" id="GAO31536.1"/>
    </source>
</evidence>
<dbReference type="Gene3D" id="1.25.40.10">
    <property type="entry name" value="Tetratricopeptide repeat domain"/>
    <property type="match status" value="1"/>
</dbReference>
<keyword evidence="1" id="KW-0677">Repeat</keyword>
<keyword evidence="2" id="KW-0802">TPR repeat</keyword>
<protein>
    <submittedName>
        <fullName evidence="4">Antigen pg123</fullName>
    </submittedName>
</protein>
<evidence type="ECO:0000256" key="2">
    <source>
        <dbReference type="ARBA" id="ARBA00022803"/>
    </source>
</evidence>
<dbReference type="EMBL" id="BAZW01000051">
    <property type="protein sequence ID" value="GAO31536.1"/>
    <property type="molecule type" value="Genomic_DNA"/>
</dbReference>
<name>A0A0E9M2C7_9BACT</name>
<dbReference type="AlphaFoldDB" id="A0A0E9M2C7"/>
<evidence type="ECO:0000256" key="1">
    <source>
        <dbReference type="ARBA" id="ARBA00022737"/>
    </source>
</evidence>
<dbReference type="InterPro" id="IPR011990">
    <property type="entry name" value="TPR-like_helical_dom_sf"/>
</dbReference>
<accession>A0A0E9M2C7</accession>
<dbReference type="Proteomes" id="UP000032900">
    <property type="component" value="Unassembled WGS sequence"/>
</dbReference>
<proteinExistence type="predicted"/>
<feature type="chain" id="PRO_5002428821" evidence="3">
    <location>
        <begin position="23"/>
        <end position="574"/>
    </location>
</feature>
<sequence>MKRTRIKLFAYLALAAVMTSCASLEKMRKNAADVNYSVTPEVLEAHGEKVDVNINVRIPAGYFDPKATLEATPVLVYEGGETPFPSYTVQGEKAEGNAQVITKDNGGQINYSNSVAYNENMRVSDLVVRIRATKGDNSLDFEPVKIAEGVISTSAMVQAKGIQGTVGADQFERIIPISKTAEILYIIQQANVRNSELTKEEVKALNDFIAEVKEAENKEFKGVNISAYASPDGPVDLNTRLASQREGSAKTYLNRQFTRAKIDEAKDADFFDLQNTPEDWEGFKELMEKSDIQDKELILRVLSMHTDPQVREREIKNMSNTYKVIADDILPKLRRSKMSVNVEEIGKSDEEISELAASNASELNAEEILYAATLEDNVDEQLAIYRKAAAQYPNDWRTHNNVGLALYQKDDLAGAKVAFEKANSVKANQPEVMNNLGAIALREGDLAKAEEYFGSAAGAGSELDNNLGVLAIKKGMYDEAVRYFGNSVSCNAALAKILAGNYDAALSTLNANTNEVGLKYYLKAVVGVRTNDSDMMFSNLRKAVELDSKFKATAASDMEFANYFGDATFKSIVQ</sequence>
<dbReference type="STRING" id="1236989.JCM15548_13906"/>
<reference evidence="4 5" key="1">
    <citation type="journal article" date="2015" name="Microbes Environ.">
        <title>Distribution and evolution of nitrogen fixation genes in the phylum bacteroidetes.</title>
        <authorList>
            <person name="Inoue J."/>
            <person name="Oshima K."/>
            <person name="Suda W."/>
            <person name="Sakamoto M."/>
            <person name="Iino T."/>
            <person name="Noda S."/>
            <person name="Hongoh Y."/>
            <person name="Hattori M."/>
            <person name="Ohkuma M."/>
        </authorList>
    </citation>
    <scope>NUCLEOTIDE SEQUENCE [LARGE SCALE GENOMIC DNA]</scope>
    <source>
        <strain evidence="4">JCM 15548</strain>
    </source>
</reference>
<keyword evidence="5" id="KW-1185">Reference proteome</keyword>
<dbReference type="PANTHER" id="PTHR44186">
    <property type="match status" value="1"/>
</dbReference>
<dbReference type="SUPFAM" id="SSF48452">
    <property type="entry name" value="TPR-like"/>
    <property type="match status" value="1"/>
</dbReference>
<feature type="signal peptide" evidence="3">
    <location>
        <begin position="1"/>
        <end position="22"/>
    </location>
</feature>
<dbReference type="SMART" id="SM00028">
    <property type="entry name" value="TPR"/>
    <property type="match status" value="4"/>
</dbReference>
<dbReference type="OrthoDB" id="1465834at2"/>
<evidence type="ECO:0000256" key="3">
    <source>
        <dbReference type="SAM" id="SignalP"/>
    </source>
</evidence>
<gene>
    <name evidence="4" type="ORF">JCM15548_13906</name>
</gene>
<dbReference type="PROSITE" id="PS51257">
    <property type="entry name" value="PROKAR_LIPOPROTEIN"/>
    <property type="match status" value="1"/>
</dbReference>
<keyword evidence="3" id="KW-0732">Signal</keyword>
<evidence type="ECO:0000313" key="5">
    <source>
        <dbReference type="Proteomes" id="UP000032900"/>
    </source>
</evidence>
<dbReference type="RefSeq" id="WP_062127701.1">
    <property type="nucleotide sequence ID" value="NZ_BAZW01000051.1"/>
</dbReference>
<dbReference type="InterPro" id="IPR019734">
    <property type="entry name" value="TPR_rpt"/>
</dbReference>